<dbReference type="Gene3D" id="3.90.480.10">
    <property type="entry name" value="Sulfite Reductase Hemoprotein,Domain 2"/>
    <property type="match status" value="1"/>
</dbReference>
<evidence type="ECO:0000256" key="4">
    <source>
        <dbReference type="ARBA" id="ARBA00023002"/>
    </source>
</evidence>
<evidence type="ECO:0000259" key="7">
    <source>
        <dbReference type="Pfam" id="PF01077"/>
    </source>
</evidence>
<organism evidence="9 10">
    <name type="scientific">Endozoicomonas euniceicola</name>
    <dbReference type="NCBI Taxonomy" id="1234143"/>
    <lineage>
        <taxon>Bacteria</taxon>
        <taxon>Pseudomonadati</taxon>
        <taxon>Pseudomonadota</taxon>
        <taxon>Gammaproteobacteria</taxon>
        <taxon>Oceanospirillales</taxon>
        <taxon>Endozoicomonadaceae</taxon>
        <taxon>Endozoicomonas</taxon>
    </lineage>
</organism>
<keyword evidence="10" id="KW-1185">Reference proteome</keyword>
<dbReference type="InterPro" id="IPR051329">
    <property type="entry name" value="NIR_SIR_4Fe-4S"/>
</dbReference>
<protein>
    <submittedName>
        <fullName evidence="9">Nitrite/sulfite reductase</fullName>
    </submittedName>
</protein>
<evidence type="ECO:0000313" key="9">
    <source>
        <dbReference type="EMBL" id="UYM15833.1"/>
    </source>
</evidence>
<evidence type="ECO:0000256" key="2">
    <source>
        <dbReference type="ARBA" id="ARBA00022617"/>
    </source>
</evidence>
<gene>
    <name evidence="9" type="ORF">NX720_23910</name>
</gene>
<dbReference type="Pfam" id="PF01077">
    <property type="entry name" value="NIR_SIR"/>
    <property type="match status" value="2"/>
</dbReference>
<feature type="domain" description="Nitrite/sulphite reductase 4Fe-4S" evidence="7">
    <location>
        <begin position="119"/>
        <end position="273"/>
    </location>
</feature>
<keyword evidence="3" id="KW-0479">Metal-binding</keyword>
<evidence type="ECO:0000256" key="6">
    <source>
        <dbReference type="ARBA" id="ARBA00023014"/>
    </source>
</evidence>
<dbReference type="InterPro" id="IPR005117">
    <property type="entry name" value="NiRdtase/SiRdtase_haem-b_fer"/>
</dbReference>
<evidence type="ECO:0000256" key="3">
    <source>
        <dbReference type="ARBA" id="ARBA00022723"/>
    </source>
</evidence>
<feature type="domain" description="Nitrite/sulphite reductase 4Fe-4S" evidence="7">
    <location>
        <begin position="410"/>
        <end position="548"/>
    </location>
</feature>
<dbReference type="Pfam" id="PF03460">
    <property type="entry name" value="NIR_SIR_ferr"/>
    <property type="match status" value="2"/>
</dbReference>
<dbReference type="SUPFAM" id="SSF56014">
    <property type="entry name" value="Nitrite and sulphite reductase 4Fe-4S domain-like"/>
    <property type="match status" value="2"/>
</dbReference>
<keyword evidence="5" id="KW-0408">Iron</keyword>
<dbReference type="Gene3D" id="3.90.480.20">
    <property type="match status" value="1"/>
</dbReference>
<keyword evidence="2" id="KW-0349">Heme</keyword>
<dbReference type="InterPro" id="IPR045854">
    <property type="entry name" value="NO2/SO3_Rdtase_4Fe4S_sf"/>
</dbReference>
<evidence type="ECO:0000259" key="8">
    <source>
        <dbReference type="Pfam" id="PF03460"/>
    </source>
</evidence>
<keyword evidence="1" id="KW-0004">4Fe-4S</keyword>
<dbReference type="Gene3D" id="3.30.413.10">
    <property type="entry name" value="Sulfite Reductase Hemoprotein, domain 1"/>
    <property type="match status" value="2"/>
</dbReference>
<keyword evidence="4" id="KW-0560">Oxidoreductase</keyword>
<dbReference type="InterPro" id="IPR036136">
    <property type="entry name" value="Nit/Sulf_reduc_fer-like_dom_sf"/>
</dbReference>
<dbReference type="EMBL" id="CP103300">
    <property type="protein sequence ID" value="UYM15833.1"/>
    <property type="molecule type" value="Genomic_DNA"/>
</dbReference>
<dbReference type="RefSeq" id="WP_262598037.1">
    <property type="nucleotide sequence ID" value="NZ_CP103300.1"/>
</dbReference>
<keyword evidence="6" id="KW-0411">Iron-sulfur</keyword>
<evidence type="ECO:0000256" key="1">
    <source>
        <dbReference type="ARBA" id="ARBA00022485"/>
    </source>
</evidence>
<dbReference type="PANTHER" id="PTHR32439">
    <property type="entry name" value="FERREDOXIN--NITRITE REDUCTASE, CHLOROPLASTIC"/>
    <property type="match status" value="1"/>
</dbReference>
<proteinExistence type="predicted"/>
<evidence type="ECO:0000313" key="10">
    <source>
        <dbReference type="Proteomes" id="UP001163255"/>
    </source>
</evidence>
<feature type="domain" description="Nitrite/Sulfite reductase ferredoxin-like" evidence="8">
    <location>
        <begin position="329"/>
        <end position="396"/>
    </location>
</feature>
<dbReference type="SUPFAM" id="SSF55124">
    <property type="entry name" value="Nitrite/Sulfite reductase N-terminal domain-like"/>
    <property type="match status" value="2"/>
</dbReference>
<reference evidence="9" key="1">
    <citation type="submission" date="2022-10" db="EMBL/GenBank/DDBJ databases">
        <title>Completed Genome Sequence of two octocoral isolated bacterium, Endozoicomonas euniceicola EF212T and Endozoicomonas gorgoniicola PS125T.</title>
        <authorList>
            <person name="Chiou Y.-J."/>
            <person name="Chen Y.-H."/>
        </authorList>
    </citation>
    <scope>NUCLEOTIDE SEQUENCE</scope>
    <source>
        <strain evidence="9">EF212</strain>
    </source>
</reference>
<dbReference type="InterPro" id="IPR006067">
    <property type="entry name" value="NO2/SO3_Rdtase_4Fe4S_dom"/>
</dbReference>
<accession>A0ABY6GSV1</accession>
<sequence length="552" mass="62593">MYIYDEYDQRIVDERVDQFRDQTHRYLAGEITEDEFLPLRLQNGLYIQRFAPMMRIAIPYGLISTRQVRKLADISRHYDKGYVHFTTRQNVQLNWPRLEEVPDILAELATVQMHAIQTSGACIRSTTTDHFAGVAADEVVDPRPWCELIRQWSTFHPEFAFLPRKFKIAVCGSGEDRAATLVHDIGVHLQKDGQGKIRINVLAGGGLGRTPVIGAVIKEDLEPEQLLNYLDATLRIYNRYGRRDNKYKARIKILVKAMTPEVFAREVETEWHRIKKNSQPLSLSEIKRMATHFTKHDYDPLSDLDFNHLALQGSPEFQRWLKQNVSAHQQTGYSAVTLTLKATSDAPGDVSAEQLDDIANLADRFSFGELRVSHEQNLIFADVPQAQLPELWQALDTLGLATPNRGLLTDVICCPGGDYCALANARSIPLAEEIQRYFEDLDYLHDIGELDLNISGCMNACAHHHVGHIGILGVDRKGEEYYQIQIGGSAGKTASLGKIIGPSFKREEVPDIIRQLMSVYLEQRYEGERFIDTSLRLGLTPFKEKVYGQKAA</sequence>
<dbReference type="Proteomes" id="UP001163255">
    <property type="component" value="Chromosome"/>
</dbReference>
<dbReference type="PANTHER" id="PTHR32439:SF9">
    <property type="entry name" value="BLR3264 PROTEIN"/>
    <property type="match status" value="1"/>
</dbReference>
<evidence type="ECO:0000256" key="5">
    <source>
        <dbReference type="ARBA" id="ARBA00023004"/>
    </source>
</evidence>
<name>A0ABY6GSV1_9GAMM</name>
<feature type="domain" description="Nitrite/Sulfite reductase ferredoxin-like" evidence="8">
    <location>
        <begin position="53"/>
        <end position="109"/>
    </location>
</feature>